<reference evidence="1" key="1">
    <citation type="submission" date="2019-08" db="EMBL/GenBank/DDBJ databases">
        <authorList>
            <person name="Kucharzyk K."/>
            <person name="Murdoch R.W."/>
            <person name="Higgins S."/>
            <person name="Loffler F."/>
        </authorList>
    </citation>
    <scope>NUCLEOTIDE SEQUENCE</scope>
</reference>
<evidence type="ECO:0000313" key="1">
    <source>
        <dbReference type="EMBL" id="MPM85099.1"/>
    </source>
</evidence>
<comment type="caution">
    <text evidence="1">The sequence shown here is derived from an EMBL/GenBank/DDBJ whole genome shotgun (WGS) entry which is preliminary data.</text>
</comment>
<proteinExistence type="predicted"/>
<accession>A0A645D798</accession>
<organism evidence="1">
    <name type="scientific">bioreactor metagenome</name>
    <dbReference type="NCBI Taxonomy" id="1076179"/>
    <lineage>
        <taxon>unclassified sequences</taxon>
        <taxon>metagenomes</taxon>
        <taxon>ecological metagenomes</taxon>
    </lineage>
</organism>
<gene>
    <name evidence="1" type="ORF">SDC9_132176</name>
</gene>
<protein>
    <submittedName>
        <fullName evidence="1">Uncharacterized protein</fullName>
    </submittedName>
</protein>
<name>A0A645D798_9ZZZZ</name>
<dbReference type="AlphaFoldDB" id="A0A645D798"/>
<dbReference type="EMBL" id="VSSQ01033487">
    <property type="protein sequence ID" value="MPM85099.1"/>
    <property type="molecule type" value="Genomic_DNA"/>
</dbReference>
<sequence length="258" mass="28174">MTDADLQNNQTQVLSIVDDALFTAQIAEQLSGSATIDFSGQLDLASLLENLNKGSKTSRGAIELTDAGDFIGTLNNIIPDLVELLGVKDGAYSKADYQKFILNQRAYRSSIEHALSFAKKGNLTSAQLQNRGVSFDTSTLIKYIYAVLMTEHHGYWESKGFTEITDPRPEEIILAYLNENPKLAAGALTVSDSITAPEITGFDYDGFPAHLHGKGSDYLKAIINNLIAINNVGGIAQLTEALEDFLDEDFDDWFADLV</sequence>